<keyword evidence="3" id="KW-1015">Disulfide bond</keyword>
<dbReference type="GeneID" id="106547432"/>
<dbReference type="PROSITE" id="PS50041">
    <property type="entry name" value="C_TYPE_LECTIN_2"/>
    <property type="match status" value="1"/>
</dbReference>
<evidence type="ECO:0000313" key="5">
    <source>
        <dbReference type="Proteomes" id="UP000504617"/>
    </source>
</evidence>
<dbReference type="RefSeq" id="XP_013920086.1">
    <property type="nucleotide sequence ID" value="XM_014064611.1"/>
</dbReference>
<evidence type="ECO:0000256" key="2">
    <source>
        <dbReference type="ARBA" id="ARBA00022525"/>
    </source>
</evidence>
<dbReference type="AlphaFoldDB" id="A0A6I9Y129"/>
<proteinExistence type="predicted"/>
<dbReference type="InterPro" id="IPR001304">
    <property type="entry name" value="C-type_lectin-like"/>
</dbReference>
<protein>
    <submittedName>
        <fullName evidence="6">C-type Lectin CRL-like</fullName>
    </submittedName>
</protein>
<evidence type="ECO:0000313" key="6">
    <source>
        <dbReference type="RefSeq" id="XP_013920086.1"/>
    </source>
</evidence>
<dbReference type="InterPro" id="IPR016187">
    <property type="entry name" value="CTDL_fold"/>
</dbReference>
<dbReference type="Pfam" id="PF00059">
    <property type="entry name" value="Lectin_C"/>
    <property type="match status" value="1"/>
</dbReference>
<dbReference type="PANTHER" id="PTHR22803">
    <property type="entry name" value="MANNOSE, PHOSPHOLIPASE, LECTIN RECEPTOR RELATED"/>
    <property type="match status" value="1"/>
</dbReference>
<dbReference type="CDD" id="cd00037">
    <property type="entry name" value="CLECT"/>
    <property type="match status" value="1"/>
</dbReference>
<reference evidence="6" key="1">
    <citation type="submission" date="2025-08" db="UniProtKB">
        <authorList>
            <consortium name="RefSeq"/>
        </authorList>
    </citation>
    <scope>IDENTIFICATION</scope>
    <source>
        <tissue evidence="6">Skeletal muscle</tissue>
    </source>
</reference>
<comment type="subcellular location">
    <subcellularLocation>
        <location evidence="1">Secreted</location>
    </subcellularLocation>
</comment>
<dbReference type="Gene3D" id="3.10.100.10">
    <property type="entry name" value="Mannose-Binding Protein A, subunit A"/>
    <property type="match status" value="1"/>
</dbReference>
<name>A0A6I9Y129_9SAUR</name>
<dbReference type="PROSITE" id="PS00615">
    <property type="entry name" value="C_TYPE_LECTIN_1"/>
    <property type="match status" value="1"/>
</dbReference>
<dbReference type="InterPro" id="IPR050111">
    <property type="entry name" value="C-type_lectin/snaclec_domain"/>
</dbReference>
<evidence type="ECO:0000256" key="1">
    <source>
        <dbReference type="ARBA" id="ARBA00004613"/>
    </source>
</evidence>
<dbReference type="Proteomes" id="UP000504617">
    <property type="component" value="Unplaced"/>
</dbReference>
<gene>
    <name evidence="6" type="primary">LOC106547432</name>
</gene>
<dbReference type="InterPro" id="IPR016186">
    <property type="entry name" value="C-type_lectin-like/link_sf"/>
</dbReference>
<feature type="domain" description="C-type lectin" evidence="4">
    <location>
        <begin position="1"/>
        <end position="84"/>
    </location>
</feature>
<accession>A0A6I9Y129</accession>
<dbReference type="InterPro" id="IPR018378">
    <property type="entry name" value="C-type_lectin_CS"/>
</dbReference>
<dbReference type="OrthoDB" id="9048061at2759"/>
<keyword evidence="5" id="KW-1185">Reference proteome</keyword>
<organism evidence="5 6">
    <name type="scientific">Thamnophis sirtalis</name>
    <dbReference type="NCBI Taxonomy" id="35019"/>
    <lineage>
        <taxon>Eukaryota</taxon>
        <taxon>Metazoa</taxon>
        <taxon>Chordata</taxon>
        <taxon>Craniata</taxon>
        <taxon>Vertebrata</taxon>
        <taxon>Euteleostomi</taxon>
        <taxon>Lepidosauria</taxon>
        <taxon>Squamata</taxon>
        <taxon>Bifurcata</taxon>
        <taxon>Unidentata</taxon>
        <taxon>Episquamata</taxon>
        <taxon>Toxicofera</taxon>
        <taxon>Serpentes</taxon>
        <taxon>Colubroidea</taxon>
        <taxon>Colubridae</taxon>
        <taxon>Natricinae</taxon>
        <taxon>Thamnophis</taxon>
    </lineage>
</organism>
<dbReference type="SUPFAM" id="SSF56436">
    <property type="entry name" value="C-type lectin-like"/>
    <property type="match status" value="1"/>
</dbReference>
<evidence type="ECO:0000256" key="3">
    <source>
        <dbReference type="ARBA" id="ARBA00023157"/>
    </source>
</evidence>
<sequence length="88" mass="10498">MNSISSSMLTGYEENFRIWIGLYKIRGGKLRLRWLDASVVSYTPWARNQPSNCKRNQKCVELYANDYKAWNDQFCNIEQPYLCKMPMY</sequence>
<dbReference type="GO" id="GO:0005576">
    <property type="term" value="C:extracellular region"/>
    <property type="evidence" value="ECO:0007669"/>
    <property type="project" value="UniProtKB-SubCell"/>
</dbReference>
<dbReference type="KEGG" id="tsr:106547432"/>
<evidence type="ECO:0000259" key="4">
    <source>
        <dbReference type="PROSITE" id="PS50041"/>
    </source>
</evidence>
<keyword evidence="2" id="KW-0964">Secreted</keyword>